<dbReference type="SUPFAM" id="SSF81301">
    <property type="entry name" value="Nucleotidyltransferase"/>
    <property type="match status" value="1"/>
</dbReference>
<feature type="domain" description="Polymerase beta nucleotidyltransferase" evidence="1">
    <location>
        <begin position="26"/>
        <end position="115"/>
    </location>
</feature>
<dbReference type="InterPro" id="IPR052548">
    <property type="entry name" value="Type_VII_TA_antitoxin"/>
</dbReference>
<organism evidence="2 3">
    <name type="scientific">Candidatus Desantisbacteria bacterium CG_4_10_14_0_8_um_filter_39_17</name>
    <dbReference type="NCBI Taxonomy" id="1974542"/>
    <lineage>
        <taxon>Bacteria</taxon>
        <taxon>Candidatus Desantisiibacteriota</taxon>
    </lineage>
</organism>
<dbReference type="EMBL" id="PFMS01000099">
    <property type="protein sequence ID" value="PIZ15252.1"/>
    <property type="molecule type" value="Genomic_DNA"/>
</dbReference>
<accession>A0A2H9PBP8</accession>
<dbReference type="PANTHER" id="PTHR33933">
    <property type="entry name" value="NUCLEOTIDYLTRANSFERASE"/>
    <property type="match status" value="1"/>
</dbReference>
<dbReference type="InterPro" id="IPR041633">
    <property type="entry name" value="Polbeta"/>
</dbReference>
<dbReference type="Proteomes" id="UP000234145">
    <property type="component" value="Unassembled WGS sequence"/>
</dbReference>
<dbReference type="CDD" id="cd05403">
    <property type="entry name" value="NT_KNTase_like"/>
    <property type="match status" value="1"/>
</dbReference>
<dbReference type="InterPro" id="IPR043519">
    <property type="entry name" value="NT_sf"/>
</dbReference>
<dbReference type="PANTHER" id="PTHR33933:SF1">
    <property type="entry name" value="PROTEIN ADENYLYLTRANSFERASE MNTA-RELATED"/>
    <property type="match status" value="1"/>
</dbReference>
<protein>
    <recommendedName>
        <fullName evidence="1">Polymerase beta nucleotidyltransferase domain-containing protein</fullName>
    </recommendedName>
</protein>
<name>A0A2H9PBP8_9BACT</name>
<dbReference type="Gene3D" id="3.30.460.10">
    <property type="entry name" value="Beta Polymerase, domain 2"/>
    <property type="match status" value="1"/>
</dbReference>
<reference evidence="3" key="1">
    <citation type="submission" date="2017-09" db="EMBL/GenBank/DDBJ databases">
        <title>Depth-based differentiation of microbial function through sediment-hosted aquifers and enrichment of novel symbionts in the deep terrestrial subsurface.</title>
        <authorList>
            <person name="Probst A.J."/>
            <person name="Ladd B."/>
            <person name="Jarett J.K."/>
            <person name="Geller-Mcgrath D.E."/>
            <person name="Sieber C.M.K."/>
            <person name="Emerson J.B."/>
            <person name="Anantharaman K."/>
            <person name="Thomas B.C."/>
            <person name="Malmstrom R."/>
            <person name="Stieglmeier M."/>
            <person name="Klingl A."/>
            <person name="Woyke T."/>
            <person name="Ryan C.M."/>
            <person name="Banfield J.F."/>
        </authorList>
    </citation>
    <scope>NUCLEOTIDE SEQUENCE [LARGE SCALE GENOMIC DNA]</scope>
</reference>
<dbReference type="Pfam" id="PF18765">
    <property type="entry name" value="Polbeta"/>
    <property type="match status" value="1"/>
</dbReference>
<dbReference type="AlphaFoldDB" id="A0A2H9PBP8"/>
<comment type="caution">
    <text evidence="2">The sequence shown here is derived from an EMBL/GenBank/DDBJ whole genome shotgun (WGS) entry which is preliminary data.</text>
</comment>
<evidence type="ECO:0000313" key="2">
    <source>
        <dbReference type="EMBL" id="PIZ15252.1"/>
    </source>
</evidence>
<evidence type="ECO:0000259" key="1">
    <source>
        <dbReference type="Pfam" id="PF18765"/>
    </source>
</evidence>
<sequence length="118" mass="14189">MYQTRRTNNQFSKRDEQDLKNFLPLLVKKYRPKKIILFGSRARGDANEKSDVDLVIVANLKVRFFKRIGMILDLYKGKRDLEPLVYTEVEFDKMIKEKRPFIEKVLKEGIILYENRYL</sequence>
<proteinExistence type="predicted"/>
<evidence type="ECO:0000313" key="3">
    <source>
        <dbReference type="Proteomes" id="UP000234145"/>
    </source>
</evidence>
<gene>
    <name evidence="2" type="ORF">COY51_05755</name>
</gene>